<dbReference type="Pfam" id="PF14542">
    <property type="entry name" value="Acetyltransf_CG"/>
    <property type="match status" value="1"/>
</dbReference>
<sequence>MADVVVTDAPEARRFEAHLDGELAGFLDYARDDERIALVHTEVDPAYGGKGIGSQLARFALDTARGDGIRVLALCPFVVRWVEKHPEYGDIVDLARTRG</sequence>
<dbReference type="InterPro" id="IPR031165">
    <property type="entry name" value="GNAT_YJDJ"/>
</dbReference>
<protein>
    <recommendedName>
        <fullName evidence="5">Acetyltransferase</fullName>
    </recommendedName>
</protein>
<evidence type="ECO:0000259" key="1">
    <source>
        <dbReference type="PROSITE" id="PS51186"/>
    </source>
</evidence>
<name>A0A841G3R8_9ACTN</name>
<feature type="domain" description="N-acetyltransferase" evidence="1">
    <location>
        <begin position="1"/>
        <end position="99"/>
    </location>
</feature>
<comment type="caution">
    <text evidence="3">The sequence shown here is derived from an EMBL/GenBank/DDBJ whole genome shotgun (WGS) entry which is preliminary data.</text>
</comment>
<dbReference type="PANTHER" id="PTHR31435:SF10">
    <property type="entry name" value="BSR4717 PROTEIN"/>
    <property type="match status" value="1"/>
</dbReference>
<dbReference type="Proteomes" id="UP000548476">
    <property type="component" value="Unassembled WGS sequence"/>
</dbReference>
<evidence type="ECO:0008006" key="5">
    <source>
        <dbReference type="Google" id="ProtNLM"/>
    </source>
</evidence>
<dbReference type="PROSITE" id="PS51186">
    <property type="entry name" value="GNAT"/>
    <property type="match status" value="1"/>
</dbReference>
<dbReference type="InterPro" id="IPR016181">
    <property type="entry name" value="Acyl_CoA_acyltransferase"/>
</dbReference>
<dbReference type="InterPro" id="IPR045057">
    <property type="entry name" value="Gcn5-rel_NAT"/>
</dbReference>
<evidence type="ECO:0000259" key="2">
    <source>
        <dbReference type="PROSITE" id="PS51729"/>
    </source>
</evidence>
<dbReference type="PROSITE" id="PS51729">
    <property type="entry name" value="GNAT_YJDJ"/>
    <property type="match status" value="1"/>
</dbReference>
<dbReference type="SUPFAM" id="SSF55729">
    <property type="entry name" value="Acyl-CoA N-acyltransferases (Nat)"/>
    <property type="match status" value="1"/>
</dbReference>
<dbReference type="PANTHER" id="PTHR31435">
    <property type="entry name" value="PROTEIN NATD1"/>
    <property type="match status" value="1"/>
</dbReference>
<dbReference type="CDD" id="cd04301">
    <property type="entry name" value="NAT_SF"/>
    <property type="match status" value="1"/>
</dbReference>
<gene>
    <name evidence="3" type="ORF">HNR73_007243</name>
</gene>
<evidence type="ECO:0000313" key="4">
    <source>
        <dbReference type="Proteomes" id="UP000548476"/>
    </source>
</evidence>
<accession>A0A841G3R8</accession>
<organism evidence="3 4">
    <name type="scientific">Phytomonospora endophytica</name>
    <dbReference type="NCBI Taxonomy" id="714109"/>
    <lineage>
        <taxon>Bacteria</taxon>
        <taxon>Bacillati</taxon>
        <taxon>Actinomycetota</taxon>
        <taxon>Actinomycetes</taxon>
        <taxon>Micromonosporales</taxon>
        <taxon>Micromonosporaceae</taxon>
        <taxon>Phytomonospora</taxon>
    </lineage>
</organism>
<dbReference type="Gene3D" id="3.40.630.30">
    <property type="match status" value="1"/>
</dbReference>
<dbReference type="GO" id="GO:0016747">
    <property type="term" value="F:acyltransferase activity, transferring groups other than amino-acyl groups"/>
    <property type="evidence" value="ECO:0007669"/>
    <property type="project" value="InterPro"/>
</dbReference>
<evidence type="ECO:0000313" key="3">
    <source>
        <dbReference type="EMBL" id="MBB6039349.1"/>
    </source>
</evidence>
<dbReference type="InterPro" id="IPR000182">
    <property type="entry name" value="GNAT_dom"/>
</dbReference>
<dbReference type="EMBL" id="JACHGT010000021">
    <property type="protein sequence ID" value="MBB6039349.1"/>
    <property type="molecule type" value="Genomic_DNA"/>
</dbReference>
<proteinExistence type="predicted"/>
<reference evidence="3 4" key="1">
    <citation type="submission" date="2020-08" db="EMBL/GenBank/DDBJ databases">
        <title>Genomic Encyclopedia of Type Strains, Phase IV (KMG-IV): sequencing the most valuable type-strain genomes for metagenomic binning, comparative biology and taxonomic classification.</title>
        <authorList>
            <person name="Goeker M."/>
        </authorList>
    </citation>
    <scope>NUCLEOTIDE SEQUENCE [LARGE SCALE GENOMIC DNA]</scope>
    <source>
        <strain evidence="3 4">YIM 65646</strain>
    </source>
</reference>
<feature type="domain" description="N-acetyltransferase" evidence="2">
    <location>
        <begin position="7"/>
        <end position="93"/>
    </location>
</feature>
<dbReference type="AlphaFoldDB" id="A0A841G3R8"/>
<keyword evidence="4" id="KW-1185">Reference proteome</keyword>
<dbReference type="RefSeq" id="WP_184792440.1">
    <property type="nucleotide sequence ID" value="NZ_BONT01000077.1"/>
</dbReference>